<protein>
    <submittedName>
        <fullName evidence="1">Uncharacterized protein</fullName>
    </submittedName>
</protein>
<dbReference type="EMBL" id="UINC01206708">
    <property type="protein sequence ID" value="SVE28456.1"/>
    <property type="molecule type" value="Genomic_DNA"/>
</dbReference>
<proteinExistence type="predicted"/>
<evidence type="ECO:0000313" key="1">
    <source>
        <dbReference type="EMBL" id="SVE28456.1"/>
    </source>
</evidence>
<dbReference type="Gene3D" id="3.40.50.300">
    <property type="entry name" value="P-loop containing nucleotide triphosphate hydrolases"/>
    <property type="match status" value="1"/>
</dbReference>
<dbReference type="AlphaFoldDB" id="A0A383C7T1"/>
<sequence length="78" mass="8670">MNTNMVNEILPIKTYSEVLEDNTSPPPHIIGNGILLEKSLLMIVGQKKSFKSFLAFNMMTALSAGKSFSSFEIEQPYS</sequence>
<accession>A0A383C7T1</accession>
<organism evidence="1">
    <name type="scientific">marine metagenome</name>
    <dbReference type="NCBI Taxonomy" id="408172"/>
    <lineage>
        <taxon>unclassified sequences</taxon>
        <taxon>metagenomes</taxon>
        <taxon>ecological metagenomes</taxon>
    </lineage>
</organism>
<feature type="non-terminal residue" evidence="1">
    <location>
        <position position="78"/>
    </location>
</feature>
<dbReference type="InterPro" id="IPR027417">
    <property type="entry name" value="P-loop_NTPase"/>
</dbReference>
<reference evidence="1" key="1">
    <citation type="submission" date="2018-05" db="EMBL/GenBank/DDBJ databases">
        <authorList>
            <person name="Lanie J.A."/>
            <person name="Ng W.-L."/>
            <person name="Kazmierczak K.M."/>
            <person name="Andrzejewski T.M."/>
            <person name="Davidsen T.M."/>
            <person name="Wayne K.J."/>
            <person name="Tettelin H."/>
            <person name="Glass J.I."/>
            <person name="Rusch D."/>
            <person name="Podicherti R."/>
            <person name="Tsui H.-C.T."/>
            <person name="Winkler M.E."/>
        </authorList>
    </citation>
    <scope>NUCLEOTIDE SEQUENCE</scope>
</reference>
<name>A0A383C7T1_9ZZZZ</name>
<gene>
    <name evidence="1" type="ORF">METZ01_LOCUS481310</name>
</gene>